<comment type="caution">
    <text evidence="6">The sequence shown here is derived from an EMBL/GenBank/DDBJ whole genome shotgun (WGS) entry which is preliminary data.</text>
</comment>
<evidence type="ECO:0000259" key="5">
    <source>
        <dbReference type="Pfam" id="PF07842"/>
    </source>
</evidence>
<dbReference type="GO" id="GO:0003677">
    <property type="term" value="F:DNA binding"/>
    <property type="evidence" value="ECO:0007669"/>
    <property type="project" value="InterPro"/>
</dbReference>
<evidence type="ECO:0000256" key="4">
    <source>
        <dbReference type="SAM" id="MobiDB-lite"/>
    </source>
</evidence>
<dbReference type="EMBL" id="JAODUP010000623">
    <property type="protein sequence ID" value="KAK2146231.1"/>
    <property type="molecule type" value="Genomic_DNA"/>
</dbReference>
<evidence type="ECO:0000313" key="6">
    <source>
        <dbReference type="EMBL" id="KAK2146231.1"/>
    </source>
</evidence>
<evidence type="ECO:0000256" key="2">
    <source>
        <dbReference type="ARBA" id="ARBA00010801"/>
    </source>
</evidence>
<feature type="region of interest" description="Disordered" evidence="4">
    <location>
        <begin position="1"/>
        <end position="127"/>
    </location>
</feature>
<dbReference type="InterPro" id="IPR022783">
    <property type="entry name" value="GCFC_dom"/>
</dbReference>
<evidence type="ECO:0000313" key="7">
    <source>
        <dbReference type="Proteomes" id="UP001208570"/>
    </source>
</evidence>
<dbReference type="AlphaFoldDB" id="A0AAD9MWA7"/>
<feature type="domain" description="GCF C-terminal" evidence="5">
    <location>
        <begin position="411"/>
        <end position="605"/>
    </location>
</feature>
<evidence type="ECO:0000256" key="1">
    <source>
        <dbReference type="ARBA" id="ARBA00004123"/>
    </source>
</evidence>
<dbReference type="GO" id="GO:0000398">
    <property type="term" value="P:mRNA splicing, via spliceosome"/>
    <property type="evidence" value="ECO:0007669"/>
    <property type="project" value="InterPro"/>
</dbReference>
<name>A0AAD9MWA7_9ANNE</name>
<dbReference type="InterPro" id="IPR012890">
    <property type="entry name" value="GCFC2-like"/>
</dbReference>
<keyword evidence="3" id="KW-0539">Nucleus</keyword>
<dbReference type="PANTHER" id="PTHR12214">
    <property type="entry name" value="GC-RICH SEQUENCE DNA-BINDING FACTOR"/>
    <property type="match status" value="1"/>
</dbReference>
<protein>
    <recommendedName>
        <fullName evidence="5">GCF C-terminal domain-containing protein</fullName>
    </recommendedName>
</protein>
<keyword evidence="7" id="KW-1185">Reference proteome</keyword>
<feature type="compositionally biased region" description="Basic and acidic residues" evidence="4">
    <location>
        <begin position="36"/>
        <end position="46"/>
    </location>
</feature>
<feature type="region of interest" description="Disordered" evidence="4">
    <location>
        <begin position="158"/>
        <end position="183"/>
    </location>
</feature>
<dbReference type="GO" id="GO:0005634">
    <property type="term" value="C:nucleus"/>
    <property type="evidence" value="ECO:0007669"/>
    <property type="project" value="UniProtKB-SubCell"/>
</dbReference>
<feature type="compositionally biased region" description="Basic residues" evidence="4">
    <location>
        <begin position="85"/>
        <end position="101"/>
    </location>
</feature>
<gene>
    <name evidence="6" type="ORF">LSH36_623g01030</name>
</gene>
<organism evidence="6 7">
    <name type="scientific">Paralvinella palmiformis</name>
    <dbReference type="NCBI Taxonomy" id="53620"/>
    <lineage>
        <taxon>Eukaryota</taxon>
        <taxon>Metazoa</taxon>
        <taxon>Spiralia</taxon>
        <taxon>Lophotrochozoa</taxon>
        <taxon>Annelida</taxon>
        <taxon>Polychaeta</taxon>
        <taxon>Sedentaria</taxon>
        <taxon>Canalipalpata</taxon>
        <taxon>Terebellida</taxon>
        <taxon>Terebelliformia</taxon>
        <taxon>Alvinellidae</taxon>
        <taxon>Paralvinella</taxon>
    </lineage>
</organism>
<dbReference type="Pfam" id="PF07842">
    <property type="entry name" value="GCFC"/>
    <property type="match status" value="1"/>
</dbReference>
<feature type="compositionally biased region" description="Basic residues" evidence="4">
    <location>
        <begin position="1"/>
        <end position="16"/>
    </location>
</feature>
<dbReference type="Proteomes" id="UP001208570">
    <property type="component" value="Unassembled WGS sequence"/>
</dbReference>
<comment type="subcellular location">
    <subcellularLocation>
        <location evidence="1">Nucleus</location>
    </subcellularLocation>
</comment>
<dbReference type="PANTHER" id="PTHR12214:SF0">
    <property type="entry name" value="LD29489P"/>
    <property type="match status" value="1"/>
</dbReference>
<comment type="similarity">
    <text evidence="2">Belongs to the GCF family.</text>
</comment>
<feature type="compositionally biased region" description="Basic and acidic residues" evidence="4">
    <location>
        <begin position="102"/>
        <end position="112"/>
    </location>
</feature>
<proteinExistence type="inferred from homology"/>
<sequence length="703" mass="80553">MSLMFKKPKKNFRTRRTKDDSDDDEINVVSSPADSDQSRPKEETIQPKKSKKKKKDRDENTPKSLSTLSFGDEEGGDGEVFQVKKSSHSRRIAKMIKRQHRQEKEEKAKLEPTDALASTPGSYSAENIKQLQIEQNAKNGFGPVDMELGSDVEFVSDDDQQDFSEPEDRNGHFSKCDENNDPLAGRDFREMIASSNSDSSDHDTEWEKQQIRKGVSIAMAQVQAGAGAQPELDPATRQHHQYMFGSIPTPVVDVNNLTSAPIVATRSVPPTNLPLVTTEIIKKRLEDRLESLQTVHRAHVLEKDDITSRMENCSLDIGHLSKSRPELEESYKFFQEMRGYVGDLIECLSEKMTSISYLDFCLMNQWQQRADKIVKRRQQDVSDQSHEYMPNHITTQVNTMFDDVIDEFHNLDLIKNRFEEWKYRHSDSYQEAYIGLCLPKLFSPFIKLSLITWNPLEDLCVNYEETGWYEALMFYGYRKGEDPSPDDPDIKLMPSIVEKVLLPKLTAFVDTVWDPMSTTQTKRLVKIILIQAVYERLKKSLDNDVFIPLYPKQVLENRSSGAYLFFHRQFWSCVKLLGNIFEWHGILSDTTIQQLGLSCLLNRYMIIALSASPINAETLHKCHVVVSMIPKPWFSALDGVHTIPLLEPLCRYLVGAATMLEKTTPTDRECRNIAREGIRQIRKFLVTIHAMDHACTLADKIVS</sequence>
<accession>A0AAD9MWA7</accession>
<evidence type="ECO:0000256" key="3">
    <source>
        <dbReference type="ARBA" id="ARBA00023242"/>
    </source>
</evidence>
<reference evidence="6" key="1">
    <citation type="journal article" date="2023" name="Mol. Biol. Evol.">
        <title>Third-Generation Sequencing Reveals the Adaptive Role of the Epigenome in Three Deep-Sea Polychaetes.</title>
        <authorList>
            <person name="Perez M."/>
            <person name="Aroh O."/>
            <person name="Sun Y."/>
            <person name="Lan Y."/>
            <person name="Juniper S.K."/>
            <person name="Young C.R."/>
            <person name="Angers B."/>
            <person name="Qian P.Y."/>
        </authorList>
    </citation>
    <scope>NUCLEOTIDE SEQUENCE</scope>
    <source>
        <strain evidence="6">P08H-3</strain>
    </source>
</reference>
<feature type="compositionally biased region" description="Basic and acidic residues" evidence="4">
    <location>
        <begin position="166"/>
        <end position="183"/>
    </location>
</feature>